<dbReference type="Gene3D" id="2.60.40.10">
    <property type="entry name" value="Immunoglobulins"/>
    <property type="match status" value="14"/>
</dbReference>
<dbReference type="Pfam" id="PF17803">
    <property type="entry name" value="Cadherin_4"/>
    <property type="match status" value="13"/>
</dbReference>
<organism evidence="2">
    <name type="scientific">Shewanella oncorhynchi</name>
    <dbReference type="NCBI Taxonomy" id="2726434"/>
    <lineage>
        <taxon>Bacteria</taxon>
        <taxon>Pseudomonadati</taxon>
        <taxon>Pseudomonadota</taxon>
        <taxon>Gammaproteobacteria</taxon>
        <taxon>Alteromonadales</taxon>
        <taxon>Shewanellaceae</taxon>
        <taxon>Shewanella</taxon>
    </lineage>
</organism>
<feature type="domain" description="Cadherin" evidence="1">
    <location>
        <begin position="1376"/>
        <end position="1480"/>
    </location>
</feature>
<dbReference type="KEGG" id="sog:RA178_20050"/>
<evidence type="ECO:0000313" key="2">
    <source>
        <dbReference type="EMBL" id="WMB72677.1"/>
    </source>
</evidence>
<dbReference type="InterPro" id="IPR040853">
    <property type="entry name" value="RapA2_cadherin-like"/>
</dbReference>
<evidence type="ECO:0000259" key="1">
    <source>
        <dbReference type="PROSITE" id="PS50268"/>
    </source>
</evidence>
<feature type="domain" description="Cadherin" evidence="1">
    <location>
        <begin position="448"/>
        <end position="552"/>
    </location>
</feature>
<feature type="domain" description="Cadherin" evidence="1">
    <location>
        <begin position="1028"/>
        <end position="1177"/>
    </location>
</feature>
<feature type="domain" description="Cadherin" evidence="1">
    <location>
        <begin position="912"/>
        <end position="1016"/>
    </location>
</feature>
<dbReference type="EMBL" id="CP132914">
    <property type="protein sequence ID" value="WMB72677.1"/>
    <property type="molecule type" value="Genomic_DNA"/>
</dbReference>
<sequence>MAGTLTVTDVDNGEAVFQVQTNVADGNYGFFSIDADGNWTYTLNNSHSDVQSLKAGETLTRDITVTSADGTASHTVTITIVGANDPADITLGNGDSDAGTVTEDGDSDTLPGTVQTVAGTLTVTDVDNGEAVFQVQTNVADGNYGFFSIDADGNWTYTLNNSHSDVQSLKAGETLTRDITVTSADGTASHTVTITIVGANDPADITLGNGDSDAGTVTEDGDSDTLPGTVQTVAGTLTVTDVDNGEAVFQVQTNVADGNYGFFSIDADGNWTYTLNNSHSDVQSLKAGETLTRDITVTSADGTASHTVTITIVGANDPADITLGNGDSDAGTVTEDGDSDTLPGTVQTVTGTLTVTDVDNGEAVFQVQTNVADGNYGFFSIDADGNWTYTLNNSHSDVQSLKAGETLTRDITVTSADGTASHTVTITIVGANDPADITLGNGDSDAGTVTEDGDSDTLPGTVQTVAGTLTVTDVDNGEAVFQVQTNVADGNYGFFSIDADGNWTYALNNSHSDVQSLKAGETLTRDITVTSADGTASHTVTITIVGANDPADITLGNGDSDAGTVTEDGDSDTLPGTVQTVAGTLTVTDVDNGEAVFQVQTNVADGNYGFFSIDADGNWTYTLNNSHSDVQSLKAGETLTRDITVTSADGTASHTVTITIVGANDPADITLGNGDSDAGTVTEDGDSDTLPGTVQTVTGTLTVTDVDNGEAVFQVQTNVADGNYGFFSIDADGNWTYTLNNSHSDVQSLKAGETLTRDITVTSADGTASHTVTITIVGANDPADITLGNGDSDAGTVTEDGDSDTLPGTVQTVAGTLTVTDVDNGEAVFQVQTNVADGNYGFFSIDADGNWTYTLNNSHSDVQSLKAGETLTRDITVTSADGTASHTVTITIVGANDPADITLGNGDSDAGTVTEDGDSDTLPGTVQTVAGTLTVTDVDNGEAVFQVQTNVADGNYGFFSIDADGNWTYTLNNSHSDVQSLKAGETLTRDITVTSADGTASHTVTITIVGANDPADITLGNGDSDAGTVTEDGDSDTLPGTVQTVAGTLTVTDVDNGEAVFQVQTNVADGNYGFFSIDADGNWTYTLNNSHSDVQSLKAGETLTRDITVTSADGTASHTVTITIVGANDPADITLGNGDSDAGTVTEDGDSDTLPGTVQTVTGTLTVTDVDNGEAVFQVQTNVADGNYGFFSIDADGNWTYTLNNSHSDVQSLKAGETLTRDITVTSADGTASHTVTITIVGANDPADITLGNGDSDAGTVTEDGDSDTLPGTVQTVAGTLTVTDVDNGEAVFQVQTNVADGNYGFFSIDADGNWTYALNNSHSDVQSLKAGETLTRDITVTSADGTASHTVTITIVGANDPADITLGNGDSDAGTVTEDGDSDTLPGTVQTVAGTLTVTDVDNGEAVFQVQTNVADGNYGFFSIDADGNWTYTLNNSHSDVQSLKAGETLTRDITVTSADGTASHTVTITIVGANDPADITLGNGDSDAGTVTEDGDSDTLPGTVQTVAGTLTVTDVDNGEAVFQVQTNVADGNYGFFSIDADGNWTYTLNNSHSDVQSLKAGETLTRDITVTSADGTASHTVTITIVGANDPADITLGNGDSDAGTVTEDGDSDTLPGTVQTVTGTLTVTDVDNGEAVFQVQTNVADGNYGFFS</sequence>
<dbReference type="InterPro" id="IPR002126">
    <property type="entry name" value="Cadherin-like_dom"/>
</dbReference>
<dbReference type="NCBIfam" id="TIGR01965">
    <property type="entry name" value="VCBS_repeat"/>
    <property type="match status" value="15"/>
</dbReference>
<feature type="domain" description="Cadherin" evidence="1">
    <location>
        <begin position="564"/>
        <end position="713"/>
    </location>
</feature>
<dbReference type="InterPro" id="IPR010221">
    <property type="entry name" value="VCBS_dom"/>
</dbReference>
<gene>
    <name evidence="2" type="ORF">RA178_20050</name>
</gene>
<protein>
    <submittedName>
        <fullName evidence="2">VCBS domain-containing protein</fullName>
    </submittedName>
</protein>
<dbReference type="Proteomes" id="UP001236800">
    <property type="component" value="Chromosome"/>
</dbReference>
<dbReference type="GeneID" id="301341526"/>
<proteinExistence type="predicted"/>
<feature type="domain" description="Cadherin" evidence="1">
    <location>
        <begin position="1492"/>
        <end position="1641"/>
    </location>
</feature>
<accession>A0AA50KDK6</accession>
<feature type="domain" description="Cadherin" evidence="1">
    <location>
        <begin position="100"/>
        <end position="204"/>
    </location>
</feature>
<feature type="domain" description="Cadherin" evidence="1">
    <location>
        <begin position="796"/>
        <end position="900"/>
    </location>
</feature>
<dbReference type="GO" id="GO:0005509">
    <property type="term" value="F:calcium ion binding"/>
    <property type="evidence" value="ECO:0007669"/>
    <property type="project" value="InterPro"/>
</dbReference>
<dbReference type="GO" id="GO:0007156">
    <property type="term" value="P:homophilic cell adhesion via plasma membrane adhesion molecules"/>
    <property type="evidence" value="ECO:0007669"/>
    <property type="project" value="InterPro"/>
</dbReference>
<feature type="domain" description="Cadherin" evidence="1">
    <location>
        <begin position="216"/>
        <end position="365"/>
    </location>
</feature>
<dbReference type="InterPro" id="IPR013783">
    <property type="entry name" value="Ig-like_fold"/>
</dbReference>
<dbReference type="GO" id="GO:0016020">
    <property type="term" value="C:membrane"/>
    <property type="evidence" value="ECO:0007669"/>
    <property type="project" value="InterPro"/>
</dbReference>
<feature type="domain" description="Cadherin" evidence="1">
    <location>
        <begin position="1260"/>
        <end position="1364"/>
    </location>
</feature>
<dbReference type="RefSeq" id="WP_306683548.1">
    <property type="nucleotide sequence ID" value="NZ_CP132914.1"/>
</dbReference>
<dbReference type="PROSITE" id="PS50268">
    <property type="entry name" value="CADHERIN_2"/>
    <property type="match status" value="10"/>
</dbReference>
<reference evidence="2" key="1">
    <citation type="submission" date="2023-08" db="EMBL/GenBank/DDBJ databases">
        <title>Complete genome sequence of Shewanella oncorhynchi Z-P2, a siderophore putrebactin-producing bacterium.</title>
        <authorList>
            <person name="Zhang Y."/>
        </authorList>
    </citation>
    <scope>NUCLEOTIDE SEQUENCE</scope>
    <source>
        <strain evidence="2">Z-P2</strain>
    </source>
</reference>
<name>A0AA50KDK6_9GAMM</name>